<dbReference type="GO" id="GO:0006508">
    <property type="term" value="P:proteolysis"/>
    <property type="evidence" value="ECO:0007669"/>
    <property type="project" value="UniProtKB-KW"/>
</dbReference>
<dbReference type="GO" id="GO:0004185">
    <property type="term" value="F:serine-type carboxypeptidase activity"/>
    <property type="evidence" value="ECO:0007669"/>
    <property type="project" value="UniProtKB-UniRule"/>
</dbReference>
<feature type="chain" id="PRO_5026377259" description="Carboxypeptidase" evidence="6">
    <location>
        <begin position="19"/>
        <end position="536"/>
    </location>
</feature>
<evidence type="ECO:0000313" key="8">
    <source>
        <dbReference type="EMBL" id="KAF2770901.1"/>
    </source>
</evidence>
<feature type="signal peptide" evidence="6">
    <location>
        <begin position="1"/>
        <end position="18"/>
    </location>
</feature>
<keyword evidence="4 6" id="KW-0378">Hydrolase</keyword>
<dbReference type="EMBL" id="ML995822">
    <property type="protein sequence ID" value="KAF2770901.1"/>
    <property type="molecule type" value="Genomic_DNA"/>
</dbReference>
<evidence type="ECO:0000256" key="7">
    <source>
        <dbReference type="SAM" id="MobiDB-lite"/>
    </source>
</evidence>
<dbReference type="PROSITE" id="PS00131">
    <property type="entry name" value="CARBOXYPEPT_SER_SER"/>
    <property type="match status" value="1"/>
</dbReference>
<keyword evidence="5" id="KW-0325">Glycoprotein</keyword>
<dbReference type="Gene3D" id="3.40.50.1820">
    <property type="entry name" value="alpha/beta hydrolase"/>
    <property type="match status" value="1"/>
</dbReference>
<dbReference type="SUPFAM" id="SSF53474">
    <property type="entry name" value="alpha/beta-Hydrolases"/>
    <property type="match status" value="1"/>
</dbReference>
<sequence length="536" mass="59507">MRGILRLLCCLGIASTHAFNAKRQYPAEPQGVKTITSPGGATIRYKRPSDDGVCETTPGVNSYSGYISLDATTNIFFWFFESRNDAANAPLTLWLNGGPGSDSLIGLFEELGSCSVTDNLTTKLNPYSWNNVTNLLFLSQPAGVGFSYETEVTDPKRTGVGPGRFSLVGDEPVNTTMRAAIVTWEILQAFLEELDTLDNRVKSKTFHLFSESYGGHYAPTFYRYFYDQNLKIADGSTPGVELHMGSVGLINALVDAKVQMPYYPKFAKSNTYGIQALNDSIIDFMALAFTISSGCSDFLDLCERQDHSSDDGQELCRFATQQCRGLVEGPWYKYSGRGTYDIRKSSHLPSSSWTKYLNTAFVQNALGVDVNYTTKSNRRVQGAFFDSGDYVYMMFKRDLETILNNGVRVAMLYGDADYVCNWFGGEGLSLALDYKHAKEFRAAGYAPFTVDGVQYGDVRQHGNFSFTRMWDAGHEVPYYQPRASLEFFSRVLNNLIVSDGSQPVTEDYSTSGPSESTHKNKDNAASSDAKPDEPER</sequence>
<keyword evidence="3 6" id="KW-0645">Protease</keyword>
<dbReference type="GO" id="GO:0000324">
    <property type="term" value="C:fungal-type vacuole"/>
    <property type="evidence" value="ECO:0007669"/>
    <property type="project" value="TreeGrafter"/>
</dbReference>
<evidence type="ECO:0000256" key="2">
    <source>
        <dbReference type="ARBA" id="ARBA00022645"/>
    </source>
</evidence>
<keyword evidence="9" id="KW-1185">Reference proteome</keyword>
<protein>
    <recommendedName>
        <fullName evidence="6">Carboxypeptidase</fullName>
        <ecNumber evidence="6">3.4.16.-</ecNumber>
    </recommendedName>
</protein>
<dbReference type="InterPro" id="IPR001563">
    <property type="entry name" value="Peptidase_S10"/>
</dbReference>
<name>A0A6G1LD76_9PEZI</name>
<feature type="compositionally biased region" description="Polar residues" evidence="7">
    <location>
        <begin position="500"/>
        <end position="515"/>
    </location>
</feature>
<evidence type="ECO:0000256" key="6">
    <source>
        <dbReference type="RuleBase" id="RU361156"/>
    </source>
</evidence>
<comment type="similarity">
    <text evidence="1 6">Belongs to the peptidase S10 family.</text>
</comment>
<accession>A0A6G1LD76</accession>
<dbReference type="InterPro" id="IPR029058">
    <property type="entry name" value="AB_hydrolase_fold"/>
</dbReference>
<dbReference type="AlphaFoldDB" id="A0A6G1LD76"/>
<dbReference type="OrthoDB" id="443318at2759"/>
<dbReference type="Pfam" id="PF00450">
    <property type="entry name" value="Peptidase_S10"/>
    <property type="match status" value="1"/>
</dbReference>
<dbReference type="EC" id="3.4.16.-" evidence="6"/>
<dbReference type="InterPro" id="IPR018202">
    <property type="entry name" value="Ser_caboxypep_ser_AS"/>
</dbReference>
<proteinExistence type="inferred from homology"/>
<evidence type="ECO:0000256" key="1">
    <source>
        <dbReference type="ARBA" id="ARBA00009431"/>
    </source>
</evidence>
<evidence type="ECO:0000313" key="9">
    <source>
        <dbReference type="Proteomes" id="UP000799436"/>
    </source>
</evidence>
<dbReference type="PANTHER" id="PTHR11802">
    <property type="entry name" value="SERINE PROTEASE FAMILY S10 SERINE CARBOXYPEPTIDASE"/>
    <property type="match status" value="1"/>
</dbReference>
<evidence type="ECO:0000256" key="3">
    <source>
        <dbReference type="ARBA" id="ARBA00022670"/>
    </source>
</evidence>
<evidence type="ECO:0000256" key="4">
    <source>
        <dbReference type="ARBA" id="ARBA00022801"/>
    </source>
</evidence>
<evidence type="ECO:0000256" key="5">
    <source>
        <dbReference type="ARBA" id="ARBA00023180"/>
    </source>
</evidence>
<dbReference type="PRINTS" id="PR00724">
    <property type="entry name" value="CRBOXYPTASEC"/>
</dbReference>
<organism evidence="8 9">
    <name type="scientific">Teratosphaeria nubilosa</name>
    <dbReference type="NCBI Taxonomy" id="161662"/>
    <lineage>
        <taxon>Eukaryota</taxon>
        <taxon>Fungi</taxon>
        <taxon>Dikarya</taxon>
        <taxon>Ascomycota</taxon>
        <taxon>Pezizomycotina</taxon>
        <taxon>Dothideomycetes</taxon>
        <taxon>Dothideomycetidae</taxon>
        <taxon>Mycosphaerellales</taxon>
        <taxon>Teratosphaeriaceae</taxon>
        <taxon>Teratosphaeria</taxon>
    </lineage>
</organism>
<dbReference type="Proteomes" id="UP000799436">
    <property type="component" value="Unassembled WGS sequence"/>
</dbReference>
<reference evidence="8" key="1">
    <citation type="journal article" date="2020" name="Stud. Mycol.">
        <title>101 Dothideomycetes genomes: a test case for predicting lifestyles and emergence of pathogens.</title>
        <authorList>
            <person name="Haridas S."/>
            <person name="Albert R."/>
            <person name="Binder M."/>
            <person name="Bloem J."/>
            <person name="Labutti K."/>
            <person name="Salamov A."/>
            <person name="Andreopoulos B."/>
            <person name="Baker S."/>
            <person name="Barry K."/>
            <person name="Bills G."/>
            <person name="Bluhm B."/>
            <person name="Cannon C."/>
            <person name="Castanera R."/>
            <person name="Culley D."/>
            <person name="Daum C."/>
            <person name="Ezra D."/>
            <person name="Gonzalez J."/>
            <person name="Henrissat B."/>
            <person name="Kuo A."/>
            <person name="Liang C."/>
            <person name="Lipzen A."/>
            <person name="Lutzoni F."/>
            <person name="Magnuson J."/>
            <person name="Mondo S."/>
            <person name="Nolan M."/>
            <person name="Ohm R."/>
            <person name="Pangilinan J."/>
            <person name="Park H.-J."/>
            <person name="Ramirez L."/>
            <person name="Alfaro M."/>
            <person name="Sun H."/>
            <person name="Tritt A."/>
            <person name="Yoshinaga Y."/>
            <person name="Zwiers L.-H."/>
            <person name="Turgeon B."/>
            <person name="Goodwin S."/>
            <person name="Spatafora J."/>
            <person name="Crous P."/>
            <person name="Grigoriev I."/>
        </authorList>
    </citation>
    <scope>NUCLEOTIDE SEQUENCE</scope>
    <source>
        <strain evidence="8">CBS 116005</strain>
    </source>
</reference>
<keyword evidence="2 6" id="KW-0121">Carboxypeptidase</keyword>
<feature type="region of interest" description="Disordered" evidence="7">
    <location>
        <begin position="500"/>
        <end position="536"/>
    </location>
</feature>
<keyword evidence="6" id="KW-0732">Signal</keyword>
<dbReference type="PANTHER" id="PTHR11802:SF131">
    <property type="entry name" value="CARBOXYPEPTIDASE"/>
    <property type="match status" value="1"/>
</dbReference>
<gene>
    <name evidence="8" type="ORF">EJ03DRAFT_269487</name>
</gene>